<dbReference type="PANTHER" id="PTHR37534:SF10">
    <property type="entry name" value="ZN(II)2CYS6 TRANSCRIPTION FACTOR (EUROFUNG)"/>
    <property type="match status" value="1"/>
</dbReference>
<dbReference type="AlphaFoldDB" id="A0A9P7MYH2"/>
<comment type="subcellular location">
    <subcellularLocation>
        <location evidence="1">Nucleus</location>
    </subcellularLocation>
</comment>
<dbReference type="EMBL" id="SRPS01000013">
    <property type="protein sequence ID" value="KAG5976862.1"/>
    <property type="molecule type" value="Genomic_DNA"/>
</dbReference>
<evidence type="ECO:0000313" key="4">
    <source>
        <dbReference type="EMBL" id="KAG5976862.1"/>
    </source>
</evidence>
<organism evidence="4 5">
    <name type="scientific">Claviceps arundinis</name>
    <dbReference type="NCBI Taxonomy" id="1623583"/>
    <lineage>
        <taxon>Eukaryota</taxon>
        <taxon>Fungi</taxon>
        <taxon>Dikarya</taxon>
        <taxon>Ascomycota</taxon>
        <taxon>Pezizomycotina</taxon>
        <taxon>Sordariomycetes</taxon>
        <taxon>Hypocreomycetidae</taxon>
        <taxon>Hypocreales</taxon>
        <taxon>Clavicipitaceae</taxon>
        <taxon>Claviceps</taxon>
    </lineage>
</organism>
<evidence type="ECO:0000256" key="1">
    <source>
        <dbReference type="ARBA" id="ARBA00004123"/>
    </source>
</evidence>
<dbReference type="GO" id="GO:0003700">
    <property type="term" value="F:DNA-binding transcription factor activity"/>
    <property type="evidence" value="ECO:0007669"/>
    <property type="project" value="TreeGrafter"/>
</dbReference>
<reference evidence="4" key="1">
    <citation type="journal article" date="2020" name="bioRxiv">
        <title>Whole genome comparisons of ergot fungi reveals the divergence and evolution of species within the genus Claviceps are the result of varying mechanisms driving genome evolution and host range expansion.</title>
        <authorList>
            <person name="Wyka S.A."/>
            <person name="Mondo S.J."/>
            <person name="Liu M."/>
            <person name="Dettman J."/>
            <person name="Nalam V."/>
            <person name="Broders K.D."/>
        </authorList>
    </citation>
    <scope>NUCLEOTIDE SEQUENCE</scope>
    <source>
        <strain evidence="4">CCC 1102</strain>
    </source>
</reference>
<evidence type="ECO:0000313" key="5">
    <source>
        <dbReference type="Proteomes" id="UP000784919"/>
    </source>
</evidence>
<accession>A0A9P7MYH2</accession>
<dbReference type="Proteomes" id="UP000784919">
    <property type="component" value="Unassembled WGS sequence"/>
</dbReference>
<keyword evidence="2" id="KW-0539">Nucleus</keyword>
<feature type="compositionally biased region" description="Acidic residues" evidence="3">
    <location>
        <begin position="192"/>
        <end position="202"/>
    </location>
</feature>
<comment type="caution">
    <text evidence="4">The sequence shown here is derived from an EMBL/GenBank/DDBJ whole genome shotgun (WGS) entry which is preliminary data.</text>
</comment>
<dbReference type="GO" id="GO:0045944">
    <property type="term" value="P:positive regulation of transcription by RNA polymerase II"/>
    <property type="evidence" value="ECO:0007669"/>
    <property type="project" value="TreeGrafter"/>
</dbReference>
<dbReference type="GO" id="GO:0000976">
    <property type="term" value="F:transcription cis-regulatory region binding"/>
    <property type="evidence" value="ECO:0007669"/>
    <property type="project" value="TreeGrafter"/>
</dbReference>
<feature type="region of interest" description="Disordered" evidence="3">
    <location>
        <begin position="59"/>
        <end position="82"/>
    </location>
</feature>
<proteinExistence type="predicted"/>
<evidence type="ECO:0000256" key="2">
    <source>
        <dbReference type="ARBA" id="ARBA00023242"/>
    </source>
</evidence>
<feature type="compositionally biased region" description="Polar residues" evidence="3">
    <location>
        <begin position="59"/>
        <end position="68"/>
    </location>
</feature>
<sequence length="711" mass="80670">MDDYYHHFLTSVSGVRGHPVAKTDESSISTLPNLSISAPGSAMQNPHHYLQHLASFPDQHNLNNSSTGKSRKKSMTGPAFGLEHVKHRRTRSGCFMCRSRRIKDLFPLQIVSATRADQYVNDKTWTLKSNNPQPGCKKGNRDCVYPDPPTSKSAKLKDGSTLPQAQRTSSKSPKEVETGDEDQEMTSLDTTMDPDELVEESSPDGVSDSHTSEYCVGSSSTQDLARQKDSAGSVSPNANKKLCFSIPDGYISTATPSPDLKSLPTEGYVDWSHLPSEYQHYLNYFVENITSFHYSIPHDEANFFGRILPSLAVYYEPLLNAVVGFSAYHATLQDPNGQIQEFLKYYNRSVTLLLESINTKKMDNEYFGDWINLTGHQKAAFQVICKLFSPESILETAIGRACVDWYSRYDCFVALMGGFPTDMPKEWFDSMNTYYKSRVLANPDDLNCKISLRSTELRTISYEMSMLYARGSRGQIESGEFLREHSSITERLLEWKSTWESILLTPEYLVTDFSYRIKTDPDDIVDPYMPGLLYTGLLFTTTLINTEWESIMIMHLSQSSDAPAEQVFTEMTKHAYTVCQYFEAVEYWPLKPKGALIPLQCCLSLASLFLPRDLRHQMWARRKLAMLETMGLIYPTAQRQKVAQLFRDPSLTRWWLPGDGGLTPVLQAVRAFTDERNTAAVNTQFENIREVRHLFAKIEAAEMNLMHNTRP</sequence>
<feature type="compositionally biased region" description="Polar residues" evidence="3">
    <location>
        <begin position="217"/>
        <end position="235"/>
    </location>
</feature>
<feature type="region of interest" description="Disordered" evidence="3">
    <location>
        <begin position="125"/>
        <end position="235"/>
    </location>
</feature>
<dbReference type="Pfam" id="PF11951">
    <property type="entry name" value="Fungal_trans_2"/>
    <property type="match status" value="1"/>
</dbReference>
<dbReference type="InterPro" id="IPR021858">
    <property type="entry name" value="Fun_TF"/>
</dbReference>
<dbReference type="GO" id="GO:0005634">
    <property type="term" value="C:nucleus"/>
    <property type="evidence" value="ECO:0007669"/>
    <property type="project" value="UniProtKB-SubCell"/>
</dbReference>
<dbReference type="PANTHER" id="PTHR37534">
    <property type="entry name" value="TRANSCRIPTIONAL ACTIVATOR PROTEIN UGA3"/>
    <property type="match status" value="1"/>
</dbReference>
<feature type="compositionally biased region" description="Polar residues" evidence="3">
    <location>
        <begin position="161"/>
        <end position="171"/>
    </location>
</feature>
<protein>
    <submittedName>
        <fullName evidence="4">Uncharacterized protein</fullName>
    </submittedName>
</protein>
<evidence type="ECO:0000256" key="3">
    <source>
        <dbReference type="SAM" id="MobiDB-lite"/>
    </source>
</evidence>
<gene>
    <name evidence="4" type="ORF">E4U56_001108</name>
</gene>
<dbReference type="OrthoDB" id="5278208at2759"/>
<name>A0A9P7MYH2_9HYPO</name>